<evidence type="ECO:0000256" key="1">
    <source>
        <dbReference type="SAM" id="MobiDB-lite"/>
    </source>
</evidence>
<organism evidence="2 3">
    <name type="scientific">Streptomyces lydicamycinicus</name>
    <dbReference type="NCBI Taxonomy" id="1546107"/>
    <lineage>
        <taxon>Bacteria</taxon>
        <taxon>Bacillati</taxon>
        <taxon>Actinomycetota</taxon>
        <taxon>Actinomycetes</taxon>
        <taxon>Kitasatosporales</taxon>
        <taxon>Streptomycetaceae</taxon>
        <taxon>Streptomyces</taxon>
    </lineage>
</organism>
<protein>
    <submittedName>
        <fullName evidence="2">Aspartokinase</fullName>
    </submittedName>
</protein>
<keyword evidence="2" id="KW-0808">Transferase</keyword>
<feature type="region of interest" description="Disordered" evidence="1">
    <location>
        <begin position="1"/>
        <end position="20"/>
    </location>
</feature>
<dbReference type="AlphaFoldDB" id="A0A0P4R580"/>
<accession>A0A0P4R580</accession>
<dbReference type="GO" id="GO:0016301">
    <property type="term" value="F:kinase activity"/>
    <property type="evidence" value="ECO:0007669"/>
    <property type="project" value="UniProtKB-KW"/>
</dbReference>
<evidence type="ECO:0000313" key="2">
    <source>
        <dbReference type="EMBL" id="GAO08022.1"/>
    </source>
</evidence>
<dbReference type="EMBL" id="BBNO01000003">
    <property type="protein sequence ID" value="GAO08022.1"/>
    <property type="molecule type" value="Genomic_DNA"/>
</dbReference>
<feature type="region of interest" description="Disordered" evidence="1">
    <location>
        <begin position="64"/>
        <end position="116"/>
    </location>
</feature>
<keyword evidence="2" id="KW-0418">Kinase</keyword>
<comment type="caution">
    <text evidence="2">The sequence shown here is derived from an EMBL/GenBank/DDBJ whole genome shotgun (WGS) entry which is preliminary data.</text>
</comment>
<sequence>MTWGSKHDLMTTQTPLRGPYPPTSALRVPLASLTDVCVLVLTSLCGGGNGGVNGTSSVFISHAPRSARSKDQVAPDKGDLGAPRDELHRKRRLTATDERRIRSLPMVNKGRRKADT</sequence>
<reference evidence="2 3" key="2">
    <citation type="journal article" date="2015" name="Stand. Genomic Sci.">
        <title>Draft genome sequence of marine-derived Streptomyces sp. TP-A0598, a producer of anti-MRSA antibiotic lydicamycins.</title>
        <authorList>
            <person name="Komaki H."/>
            <person name="Ichikawa N."/>
            <person name="Hosoyama A."/>
            <person name="Fujita N."/>
            <person name="Igarashi Y."/>
        </authorList>
    </citation>
    <scope>NUCLEOTIDE SEQUENCE [LARGE SCALE GENOMIC DNA]</scope>
    <source>
        <strain evidence="2 3">NBRC 110027</strain>
    </source>
</reference>
<proteinExistence type="predicted"/>
<name>A0A0P4R580_9ACTN</name>
<gene>
    <name evidence="2" type="ORF">TPA0598_03_04830</name>
</gene>
<feature type="compositionally biased region" description="Basic and acidic residues" evidence="1">
    <location>
        <begin position="68"/>
        <end position="101"/>
    </location>
</feature>
<dbReference type="Proteomes" id="UP000048965">
    <property type="component" value="Unassembled WGS sequence"/>
</dbReference>
<keyword evidence="3" id="KW-1185">Reference proteome</keyword>
<reference evidence="3" key="1">
    <citation type="submission" date="2014-09" db="EMBL/GenBank/DDBJ databases">
        <title>Whole genome shotgun sequence of Streptomyces sp. NBRC 110027.</title>
        <authorList>
            <person name="Komaki H."/>
            <person name="Ichikawa N."/>
            <person name="Katano-Makiyama Y."/>
            <person name="Hosoyama A."/>
            <person name="Hashimoto M."/>
            <person name="Uohara A."/>
            <person name="Kitahashi Y."/>
            <person name="Ohji S."/>
            <person name="Kimura A."/>
            <person name="Yamazoe A."/>
            <person name="Igarashi Y."/>
            <person name="Fujita N."/>
        </authorList>
    </citation>
    <scope>NUCLEOTIDE SEQUENCE [LARGE SCALE GENOMIC DNA]</scope>
    <source>
        <strain evidence="3">NBRC 110027</strain>
    </source>
</reference>
<evidence type="ECO:0000313" key="3">
    <source>
        <dbReference type="Proteomes" id="UP000048965"/>
    </source>
</evidence>